<name>A0ABQ3CB29_9ACTN</name>
<comment type="caution">
    <text evidence="2">The sequence shown here is derived from an EMBL/GenBank/DDBJ whole genome shotgun (WGS) entry which is preliminary data.</text>
</comment>
<sequence length="68" mass="7058">MRPGAARCAGGVNVCHLVTGLPRPGGRRGGGRQEREGDRVGQAVRGEGPDREVLRGPGGAYESGHYFG</sequence>
<gene>
    <name evidence="2" type="ORF">GCM10010328_64810</name>
</gene>
<dbReference type="EMBL" id="BMUW01000023">
    <property type="protein sequence ID" value="GGZ81270.1"/>
    <property type="molecule type" value="Genomic_DNA"/>
</dbReference>
<evidence type="ECO:0000313" key="3">
    <source>
        <dbReference type="Proteomes" id="UP000624183"/>
    </source>
</evidence>
<feature type="region of interest" description="Disordered" evidence="1">
    <location>
        <begin position="22"/>
        <end position="68"/>
    </location>
</feature>
<feature type="compositionally biased region" description="Gly residues" evidence="1">
    <location>
        <begin position="56"/>
        <end position="68"/>
    </location>
</feature>
<protein>
    <submittedName>
        <fullName evidence="2">Uncharacterized protein</fullName>
    </submittedName>
</protein>
<dbReference type="Proteomes" id="UP000624183">
    <property type="component" value="Unassembled WGS sequence"/>
</dbReference>
<evidence type="ECO:0000256" key="1">
    <source>
        <dbReference type="SAM" id="MobiDB-lite"/>
    </source>
</evidence>
<evidence type="ECO:0000313" key="2">
    <source>
        <dbReference type="EMBL" id="GGZ81270.1"/>
    </source>
</evidence>
<accession>A0ABQ3CB29</accession>
<proteinExistence type="predicted"/>
<reference evidence="3" key="1">
    <citation type="journal article" date="2019" name="Int. J. Syst. Evol. Microbiol.">
        <title>The Global Catalogue of Microorganisms (GCM) 10K type strain sequencing project: providing services to taxonomists for standard genome sequencing and annotation.</title>
        <authorList>
            <consortium name="The Broad Institute Genomics Platform"/>
            <consortium name="The Broad Institute Genome Sequencing Center for Infectious Disease"/>
            <person name="Wu L."/>
            <person name="Ma J."/>
        </authorList>
    </citation>
    <scope>NUCLEOTIDE SEQUENCE [LARGE SCALE GENOMIC DNA]</scope>
    <source>
        <strain evidence="3">JCM 4602</strain>
    </source>
</reference>
<keyword evidence="3" id="KW-1185">Reference proteome</keyword>
<organism evidence="2 3">
    <name type="scientific">Streptomyces rubiginosohelvolus</name>
    <dbReference type="NCBI Taxonomy" id="67362"/>
    <lineage>
        <taxon>Bacteria</taxon>
        <taxon>Bacillati</taxon>
        <taxon>Actinomycetota</taxon>
        <taxon>Actinomycetes</taxon>
        <taxon>Kitasatosporales</taxon>
        <taxon>Streptomycetaceae</taxon>
        <taxon>Streptomyces</taxon>
    </lineage>
</organism>